<keyword evidence="2" id="KW-1185">Reference proteome</keyword>
<sequence>MITFMEYWIGSSLSDNVTQDDITNFRFKLHAILWDSRLNTKEGYQQPEQTIEVIDSPSDVEIIDAPDDRVRSTNIQELLYVLSNYIMSVDSNAEYLQKEWIRSTKPYPNSLSLKKIKDILDVNKPMDPDCFNMVVRMLACNEAFLWFEDKYHYMTYNSSISDFSRDPHHRAKLDINQLAKLFECWPNMEYHISHHSNILLPYNFLGYFTLFILNMNTRCVDIMDPMPLPAWFKGSRPSIHYIHKLHNIANTLKLAMELAYPAWNDHIYVWCRILPPLVPKTLDWNLTGFLVIEFLQSWDVILHVLARNVLRTKFLVDLLKYEENESKDNIP</sequence>
<name>A0A8T0MF20_PANVG</name>
<accession>A0A8T0MF20</accession>
<gene>
    <name evidence="1" type="ORF">PVAP13_9NG122773</name>
</gene>
<comment type="caution">
    <text evidence="1">The sequence shown here is derived from an EMBL/GenBank/DDBJ whole genome shotgun (WGS) entry which is preliminary data.</text>
</comment>
<dbReference type="EMBL" id="CM029054">
    <property type="protein sequence ID" value="KAG2535555.1"/>
    <property type="molecule type" value="Genomic_DNA"/>
</dbReference>
<proteinExistence type="predicted"/>
<evidence type="ECO:0000313" key="2">
    <source>
        <dbReference type="Proteomes" id="UP000823388"/>
    </source>
</evidence>
<reference evidence="1 2" key="1">
    <citation type="submission" date="2020-05" db="EMBL/GenBank/DDBJ databases">
        <title>WGS assembly of Panicum virgatum.</title>
        <authorList>
            <person name="Lovell J.T."/>
            <person name="Jenkins J."/>
            <person name="Shu S."/>
            <person name="Juenger T.E."/>
            <person name="Schmutz J."/>
        </authorList>
    </citation>
    <scope>NUCLEOTIDE SEQUENCE [LARGE SCALE GENOMIC DNA]</scope>
    <source>
        <strain evidence="2">cv. AP13</strain>
    </source>
</reference>
<organism evidence="1 2">
    <name type="scientific">Panicum virgatum</name>
    <name type="common">Blackwell switchgrass</name>
    <dbReference type="NCBI Taxonomy" id="38727"/>
    <lineage>
        <taxon>Eukaryota</taxon>
        <taxon>Viridiplantae</taxon>
        <taxon>Streptophyta</taxon>
        <taxon>Embryophyta</taxon>
        <taxon>Tracheophyta</taxon>
        <taxon>Spermatophyta</taxon>
        <taxon>Magnoliopsida</taxon>
        <taxon>Liliopsida</taxon>
        <taxon>Poales</taxon>
        <taxon>Poaceae</taxon>
        <taxon>PACMAD clade</taxon>
        <taxon>Panicoideae</taxon>
        <taxon>Panicodae</taxon>
        <taxon>Paniceae</taxon>
        <taxon>Panicinae</taxon>
        <taxon>Panicum</taxon>
        <taxon>Panicum sect. Hiantes</taxon>
    </lineage>
</organism>
<protein>
    <submittedName>
        <fullName evidence="1">Uncharacterized protein</fullName>
    </submittedName>
</protein>
<dbReference type="Proteomes" id="UP000823388">
    <property type="component" value="Chromosome 9N"/>
</dbReference>
<evidence type="ECO:0000313" key="1">
    <source>
        <dbReference type="EMBL" id="KAG2535555.1"/>
    </source>
</evidence>
<dbReference type="AlphaFoldDB" id="A0A8T0MF20"/>